<protein>
    <submittedName>
        <fullName evidence="2">Uncharacterized protein</fullName>
    </submittedName>
</protein>
<reference evidence="2" key="1">
    <citation type="submission" date="2022-08" db="EMBL/GenBank/DDBJ databases">
        <authorList>
            <person name="Gutierrez-Valencia J."/>
        </authorList>
    </citation>
    <scope>NUCLEOTIDE SEQUENCE</scope>
</reference>
<feature type="region of interest" description="Disordered" evidence="1">
    <location>
        <begin position="25"/>
        <end position="45"/>
    </location>
</feature>
<proteinExistence type="predicted"/>
<feature type="non-terminal residue" evidence="2">
    <location>
        <position position="69"/>
    </location>
</feature>
<name>A0AAV0I568_9ROSI</name>
<dbReference type="Proteomes" id="UP001154282">
    <property type="component" value="Unassembled WGS sequence"/>
</dbReference>
<evidence type="ECO:0000256" key="1">
    <source>
        <dbReference type="SAM" id="MobiDB-lite"/>
    </source>
</evidence>
<dbReference type="EMBL" id="CAMGYJ010000003">
    <property type="protein sequence ID" value="CAI0392725.1"/>
    <property type="molecule type" value="Genomic_DNA"/>
</dbReference>
<evidence type="ECO:0000313" key="2">
    <source>
        <dbReference type="EMBL" id="CAI0392725.1"/>
    </source>
</evidence>
<comment type="caution">
    <text evidence="2">The sequence shown here is derived from an EMBL/GenBank/DDBJ whole genome shotgun (WGS) entry which is preliminary data.</text>
</comment>
<accession>A0AAV0I568</accession>
<gene>
    <name evidence="2" type="ORF">LITE_LOCUS7653</name>
</gene>
<sequence>MANVVAKGTMPGHARTRHFRRELQHPAKGSNHHKFQPHKFHPPHKFQPAHELMTKLEMTMRHQEEGRKG</sequence>
<organism evidence="2 3">
    <name type="scientific">Linum tenue</name>
    <dbReference type="NCBI Taxonomy" id="586396"/>
    <lineage>
        <taxon>Eukaryota</taxon>
        <taxon>Viridiplantae</taxon>
        <taxon>Streptophyta</taxon>
        <taxon>Embryophyta</taxon>
        <taxon>Tracheophyta</taxon>
        <taxon>Spermatophyta</taxon>
        <taxon>Magnoliopsida</taxon>
        <taxon>eudicotyledons</taxon>
        <taxon>Gunneridae</taxon>
        <taxon>Pentapetalae</taxon>
        <taxon>rosids</taxon>
        <taxon>fabids</taxon>
        <taxon>Malpighiales</taxon>
        <taxon>Linaceae</taxon>
        <taxon>Linum</taxon>
    </lineage>
</organism>
<keyword evidence="3" id="KW-1185">Reference proteome</keyword>
<evidence type="ECO:0000313" key="3">
    <source>
        <dbReference type="Proteomes" id="UP001154282"/>
    </source>
</evidence>
<feature type="compositionally biased region" description="Basic residues" evidence="1">
    <location>
        <begin position="30"/>
        <end position="44"/>
    </location>
</feature>
<dbReference type="AlphaFoldDB" id="A0AAV0I568"/>